<feature type="transmembrane region" description="Helical" evidence="8">
    <location>
        <begin position="27"/>
        <end position="45"/>
    </location>
</feature>
<evidence type="ECO:0000256" key="5">
    <source>
        <dbReference type="ARBA" id="ARBA00023136"/>
    </source>
</evidence>
<proteinExistence type="inferred from homology"/>
<comment type="subcellular location">
    <subcellularLocation>
        <location evidence="1">Membrane</location>
        <topology evidence="1">Multi-pass membrane protein</topology>
    </subcellularLocation>
</comment>
<name>A0A484GTB2_SOUCH</name>
<dbReference type="Gene3D" id="1.10.287.90">
    <property type="match status" value="1"/>
</dbReference>
<evidence type="ECO:0000256" key="3">
    <source>
        <dbReference type="ARBA" id="ARBA00015946"/>
    </source>
</evidence>
<comment type="catalytic activity">
    <reaction evidence="7">
        <text>4 Fe(II)-[cytochrome c] + O2 + 8 H(+)(in) = 4 Fe(III)-[cytochrome c] + 2 H2O + 4 H(+)(out)</text>
        <dbReference type="Rhea" id="RHEA:11436"/>
        <dbReference type="Rhea" id="RHEA-COMP:10350"/>
        <dbReference type="Rhea" id="RHEA-COMP:14399"/>
        <dbReference type="ChEBI" id="CHEBI:15377"/>
        <dbReference type="ChEBI" id="CHEBI:15378"/>
        <dbReference type="ChEBI" id="CHEBI:15379"/>
        <dbReference type="ChEBI" id="CHEBI:29033"/>
        <dbReference type="ChEBI" id="CHEBI:29034"/>
        <dbReference type="EC" id="7.1.1.9"/>
    </reaction>
    <physiologicalReaction direction="left-to-right" evidence="7">
        <dbReference type="Rhea" id="RHEA:11437"/>
    </physiologicalReaction>
</comment>
<evidence type="ECO:0000256" key="4">
    <source>
        <dbReference type="ARBA" id="ARBA00022692"/>
    </source>
</evidence>
<comment type="similarity">
    <text evidence="2">Belongs to the cytochrome c oxidase subunit 2 family.</text>
</comment>
<evidence type="ECO:0000256" key="2">
    <source>
        <dbReference type="ARBA" id="ARBA00007866"/>
    </source>
</evidence>
<evidence type="ECO:0000256" key="7">
    <source>
        <dbReference type="ARBA" id="ARBA00049512"/>
    </source>
</evidence>
<protein>
    <recommendedName>
        <fullName evidence="3">Cytochrome c oxidase subunit 2</fullName>
    </recommendedName>
    <alternativeName>
        <fullName evidence="6">Cytochrome c oxidase polypeptide II</fullName>
    </alternativeName>
</protein>
<keyword evidence="8" id="KW-1133">Transmembrane helix</keyword>
<organism evidence="10 11">
    <name type="scientific">Sousa chinensis</name>
    <name type="common">Indo-pacific humpbacked dolphin</name>
    <name type="synonym">Steno chinensis</name>
    <dbReference type="NCBI Taxonomy" id="103600"/>
    <lineage>
        <taxon>Eukaryota</taxon>
        <taxon>Metazoa</taxon>
        <taxon>Chordata</taxon>
        <taxon>Craniata</taxon>
        <taxon>Vertebrata</taxon>
        <taxon>Euteleostomi</taxon>
        <taxon>Mammalia</taxon>
        <taxon>Eutheria</taxon>
        <taxon>Laurasiatheria</taxon>
        <taxon>Artiodactyla</taxon>
        <taxon>Whippomorpha</taxon>
        <taxon>Cetacea</taxon>
        <taxon>Odontoceti</taxon>
        <taxon>Delphinidae</taxon>
        <taxon>Sousa</taxon>
    </lineage>
</organism>
<dbReference type="EMBL" id="QWLN02004377">
    <property type="protein sequence ID" value="TEA39157.1"/>
    <property type="molecule type" value="Genomic_DNA"/>
</dbReference>
<dbReference type="GO" id="GO:0004129">
    <property type="term" value="F:cytochrome-c oxidase activity"/>
    <property type="evidence" value="ECO:0007669"/>
    <property type="project" value="UniProtKB-EC"/>
</dbReference>
<feature type="domain" description="Cytochrome oxidase subunit II transmembrane region profile" evidence="9">
    <location>
        <begin position="3"/>
        <end position="58"/>
    </location>
</feature>
<evidence type="ECO:0000259" key="9">
    <source>
        <dbReference type="Pfam" id="PF02790"/>
    </source>
</evidence>
<dbReference type="InterPro" id="IPR036257">
    <property type="entry name" value="Cyt_c_oxidase_su2_TM_sf"/>
</dbReference>
<dbReference type="AlphaFoldDB" id="A0A484GTB2"/>
<feature type="non-terminal residue" evidence="10">
    <location>
        <position position="1"/>
    </location>
</feature>
<accession>A0A484GTB2</accession>
<dbReference type="InterPro" id="IPR011759">
    <property type="entry name" value="Cyt_c_oxidase_su2_TM_dom"/>
</dbReference>
<keyword evidence="11" id="KW-1185">Reference proteome</keyword>
<evidence type="ECO:0000313" key="11">
    <source>
        <dbReference type="Proteomes" id="UP000295264"/>
    </source>
</evidence>
<dbReference type="Pfam" id="PF02790">
    <property type="entry name" value="COX2_TM"/>
    <property type="match status" value="1"/>
</dbReference>
<keyword evidence="4 8" id="KW-0812">Transmembrane</keyword>
<evidence type="ECO:0000256" key="1">
    <source>
        <dbReference type="ARBA" id="ARBA00004141"/>
    </source>
</evidence>
<dbReference type="GO" id="GO:0016020">
    <property type="term" value="C:membrane"/>
    <property type="evidence" value="ECO:0007669"/>
    <property type="project" value="UniProtKB-SubCell"/>
</dbReference>
<evidence type="ECO:0000256" key="6">
    <source>
        <dbReference type="ARBA" id="ARBA00031389"/>
    </source>
</evidence>
<dbReference type="GO" id="GO:0022900">
    <property type="term" value="P:electron transport chain"/>
    <property type="evidence" value="ECO:0007669"/>
    <property type="project" value="InterPro"/>
</dbReference>
<evidence type="ECO:0000256" key="8">
    <source>
        <dbReference type="SAM" id="Phobius"/>
    </source>
</evidence>
<keyword evidence="5 8" id="KW-0472">Membrane</keyword>
<dbReference type="Proteomes" id="UP000295264">
    <property type="component" value="Unassembled WGS sequence"/>
</dbReference>
<reference evidence="10 11" key="1">
    <citation type="journal article" date="2018" name="Genomics">
        <title>Molecular footprints of inshore aquatic adaptation in Indo-Pacific humpback dolphin (Sousa chinensis).</title>
        <authorList>
            <person name="Ming Y."/>
            <person name="Jian J."/>
            <person name="Yu F."/>
            <person name="Yu X."/>
            <person name="Wang J."/>
            <person name="Liu W."/>
        </authorList>
    </citation>
    <scope>NUCLEOTIDE SEQUENCE [LARGE SCALE GENOMIC DNA]</scope>
    <source>
        <strain evidence="10">MY-2018</strain>
        <tissue evidence="10">Skin</tissue>
    </source>
</reference>
<dbReference type="SUPFAM" id="SSF81464">
    <property type="entry name" value="Cytochrome c oxidase subunit II-like, transmembrane region"/>
    <property type="match status" value="1"/>
</dbReference>
<evidence type="ECO:0000313" key="10">
    <source>
        <dbReference type="EMBL" id="TEA39157.1"/>
    </source>
</evidence>
<gene>
    <name evidence="10" type="ORF">DBR06_SOUSAS13510073</name>
</gene>
<sequence length="71" mass="8325">KAYPFHLGSQDATSPIMEKLLHFHDHINNYFWISSLVFYIISLILTTRLTQMHTLDAQVETFEQFTAIILI</sequence>
<comment type="caution">
    <text evidence="10">The sequence shown here is derived from an EMBL/GenBank/DDBJ whole genome shotgun (WGS) entry which is preliminary data.</text>
</comment>